<organism evidence="2 3">
    <name type="scientific">Lentzea cavernae</name>
    <dbReference type="NCBI Taxonomy" id="2020703"/>
    <lineage>
        <taxon>Bacteria</taxon>
        <taxon>Bacillati</taxon>
        <taxon>Actinomycetota</taxon>
        <taxon>Actinomycetes</taxon>
        <taxon>Pseudonocardiales</taxon>
        <taxon>Pseudonocardiaceae</taxon>
        <taxon>Lentzea</taxon>
    </lineage>
</organism>
<keyword evidence="3" id="KW-1185">Reference proteome</keyword>
<evidence type="ECO:0000313" key="2">
    <source>
        <dbReference type="EMBL" id="GHH61709.1"/>
    </source>
</evidence>
<dbReference type="Proteomes" id="UP000605568">
    <property type="component" value="Unassembled WGS sequence"/>
</dbReference>
<dbReference type="EMBL" id="BNAR01000026">
    <property type="protein sequence ID" value="GHH61709.1"/>
    <property type="molecule type" value="Genomic_DNA"/>
</dbReference>
<accession>A0ABQ3MVD8</accession>
<keyword evidence="1" id="KW-0732">Signal</keyword>
<evidence type="ECO:0008006" key="4">
    <source>
        <dbReference type="Google" id="ProtNLM"/>
    </source>
</evidence>
<dbReference type="RefSeq" id="WP_191305410.1">
    <property type="nucleotide sequence ID" value="NZ_BNAR01000026.1"/>
</dbReference>
<feature type="signal peptide" evidence="1">
    <location>
        <begin position="1"/>
        <end position="24"/>
    </location>
</feature>
<sequence>MKRTTLIAAAALLLGLVTSGQAQAESAPGCGPVTQIGSTAYVGDNGQKWASVKQFKGCGKNWAYVYTWSSVHSAGAPYTPELISIEQWAHKDAREPYGHPGLKQGRYRQQELWSGGTNTLGDCTSAYVEWNSGAQTYRVRTDIRC</sequence>
<protein>
    <recommendedName>
        <fullName evidence="4">DUF2690 domain-containing protein</fullName>
    </recommendedName>
</protein>
<feature type="chain" id="PRO_5046536785" description="DUF2690 domain-containing protein" evidence="1">
    <location>
        <begin position="25"/>
        <end position="145"/>
    </location>
</feature>
<comment type="caution">
    <text evidence="2">The sequence shown here is derived from an EMBL/GenBank/DDBJ whole genome shotgun (WGS) entry which is preliminary data.</text>
</comment>
<proteinExistence type="predicted"/>
<reference evidence="3" key="1">
    <citation type="journal article" date="2019" name="Int. J. Syst. Evol. Microbiol.">
        <title>The Global Catalogue of Microorganisms (GCM) 10K type strain sequencing project: providing services to taxonomists for standard genome sequencing and annotation.</title>
        <authorList>
            <consortium name="The Broad Institute Genomics Platform"/>
            <consortium name="The Broad Institute Genome Sequencing Center for Infectious Disease"/>
            <person name="Wu L."/>
            <person name="Ma J."/>
        </authorList>
    </citation>
    <scope>NUCLEOTIDE SEQUENCE [LARGE SCALE GENOMIC DNA]</scope>
    <source>
        <strain evidence="3">CGMCC 4.7367</strain>
    </source>
</reference>
<evidence type="ECO:0000313" key="3">
    <source>
        <dbReference type="Proteomes" id="UP000605568"/>
    </source>
</evidence>
<gene>
    <name evidence="2" type="ORF">GCM10017774_88390</name>
</gene>
<evidence type="ECO:0000256" key="1">
    <source>
        <dbReference type="SAM" id="SignalP"/>
    </source>
</evidence>
<name>A0ABQ3MVD8_9PSEU</name>